<dbReference type="GO" id="GO:0016491">
    <property type="term" value="F:oxidoreductase activity"/>
    <property type="evidence" value="ECO:0007669"/>
    <property type="project" value="UniProtKB-KW"/>
</dbReference>
<dbReference type="Proteomes" id="UP000326799">
    <property type="component" value="Unassembled WGS sequence"/>
</dbReference>
<dbReference type="InterPro" id="IPR050416">
    <property type="entry name" value="FAD-linked_Oxidoreductase"/>
</dbReference>
<dbReference type="PANTHER" id="PTHR42973:SF22">
    <property type="entry name" value="FAD-BINDING PCMH-TYPE DOMAIN-CONTAINING PROTEIN-RELATED"/>
    <property type="match status" value="1"/>
</dbReference>
<evidence type="ECO:0000256" key="3">
    <source>
        <dbReference type="ARBA" id="ARBA00023002"/>
    </source>
</evidence>
<keyword evidence="3" id="KW-0560">Oxidoreductase</keyword>
<evidence type="ECO:0000313" key="5">
    <source>
        <dbReference type="EMBL" id="KAB8216272.1"/>
    </source>
</evidence>
<gene>
    <name evidence="5" type="ORF">BDV33DRAFT_194540</name>
</gene>
<reference evidence="5 6" key="1">
    <citation type="submission" date="2019-04" db="EMBL/GenBank/DDBJ databases">
        <title>Fungal friends and foes A comparative genomics study of 23 Aspergillus species from section Flavi.</title>
        <authorList>
            <consortium name="DOE Joint Genome Institute"/>
            <person name="Kjaerbolling I."/>
            <person name="Vesth T.C."/>
            <person name="Frisvad J.C."/>
            <person name="Nybo J.L."/>
            <person name="Theobald S."/>
            <person name="Kildgaard S."/>
            <person name="Petersen T.I."/>
            <person name="Kuo A."/>
            <person name="Sato A."/>
            <person name="Lyhne E.K."/>
            <person name="Kogle M.E."/>
            <person name="Wiebenga A."/>
            <person name="Kun R.S."/>
            <person name="Lubbers R.J."/>
            <person name="Makela M.R."/>
            <person name="Barry K."/>
            <person name="Chovatia M."/>
            <person name="Clum A."/>
            <person name="Daum C."/>
            <person name="Haridas S."/>
            <person name="He G."/>
            <person name="LaButti K."/>
            <person name="Lipzen A."/>
            <person name="Mondo S."/>
            <person name="Pangilinan J."/>
            <person name="Riley R."/>
            <person name="Salamov A."/>
            <person name="Simmons B.A."/>
            <person name="Magnuson J.K."/>
            <person name="Henrissat B."/>
            <person name="Mortensen U.H."/>
            <person name="Larsen T.O."/>
            <person name="De vries R.P."/>
            <person name="Grigoriev I.V."/>
            <person name="Machida M."/>
            <person name="Baker S.E."/>
            <person name="Andersen M.R."/>
        </authorList>
    </citation>
    <scope>NUCLEOTIDE SEQUENCE [LARGE SCALE GENOMIC DNA]</scope>
    <source>
        <strain evidence="5 6">CBS 126849</strain>
    </source>
</reference>
<dbReference type="InterPro" id="IPR016169">
    <property type="entry name" value="FAD-bd_PCMH_sub2"/>
</dbReference>
<dbReference type="Pfam" id="PF08031">
    <property type="entry name" value="BBE"/>
    <property type="match status" value="1"/>
</dbReference>
<evidence type="ECO:0000256" key="1">
    <source>
        <dbReference type="ARBA" id="ARBA00022630"/>
    </source>
</evidence>
<keyword evidence="2" id="KW-0274">FAD</keyword>
<feature type="domain" description="Berberine/berberine-like" evidence="4">
    <location>
        <begin position="180"/>
        <end position="216"/>
    </location>
</feature>
<evidence type="ECO:0000313" key="6">
    <source>
        <dbReference type="Proteomes" id="UP000326799"/>
    </source>
</evidence>
<dbReference type="EMBL" id="ML733484">
    <property type="protein sequence ID" value="KAB8216272.1"/>
    <property type="molecule type" value="Genomic_DNA"/>
</dbReference>
<proteinExistence type="predicted"/>
<keyword evidence="6" id="KW-1185">Reference proteome</keyword>
<dbReference type="InterPro" id="IPR012951">
    <property type="entry name" value="BBE"/>
</dbReference>
<accession>A0A5N6EF81</accession>
<keyword evidence="1" id="KW-0285">Flavoprotein</keyword>
<evidence type="ECO:0000256" key="2">
    <source>
        <dbReference type="ARBA" id="ARBA00022827"/>
    </source>
</evidence>
<evidence type="ECO:0000259" key="4">
    <source>
        <dbReference type="Pfam" id="PF08031"/>
    </source>
</evidence>
<dbReference type="PANTHER" id="PTHR42973">
    <property type="entry name" value="BINDING OXIDOREDUCTASE, PUTATIVE (AFU_ORTHOLOGUE AFUA_1G17690)-RELATED"/>
    <property type="match status" value="1"/>
</dbReference>
<name>A0A5N6EF81_9EURO</name>
<dbReference type="AlphaFoldDB" id="A0A5N6EF81"/>
<organism evidence="5 6">
    <name type="scientific">Aspergillus novoparasiticus</name>
    <dbReference type="NCBI Taxonomy" id="986946"/>
    <lineage>
        <taxon>Eukaryota</taxon>
        <taxon>Fungi</taxon>
        <taxon>Dikarya</taxon>
        <taxon>Ascomycota</taxon>
        <taxon>Pezizomycotina</taxon>
        <taxon>Eurotiomycetes</taxon>
        <taxon>Eurotiomycetidae</taxon>
        <taxon>Eurotiales</taxon>
        <taxon>Aspergillaceae</taxon>
        <taxon>Aspergillus</taxon>
        <taxon>Aspergillus subgen. Circumdati</taxon>
    </lineage>
</organism>
<dbReference type="GO" id="GO:0050660">
    <property type="term" value="F:flavin adenine dinucleotide binding"/>
    <property type="evidence" value="ECO:0007669"/>
    <property type="project" value="InterPro"/>
</dbReference>
<dbReference type="Gene3D" id="3.30.465.10">
    <property type="match status" value="1"/>
</dbReference>
<sequence length="228" mass="25478">MVAPLTAITEQAYELTTYWKNDTAMSFYYSFCYNQEIDKYDLSVTQAYTHPILDPPAFRELNQIPKGVASASPPGGRNLFATVTYRPSADLDREIQDIMADEIQAVKGTSGFLQNLVIQPLYEAAIRAGKQRGGSAGVVLLTSLWDDVADDDTMTTFVNRWVERAEAATRDAGKYHPWLYINYASKEQDPFSGYGKGNLQRLRTIQKSIDPNGVFSSAGLCRGYFKLL</sequence>
<dbReference type="Gene3D" id="3.40.462.20">
    <property type="match status" value="1"/>
</dbReference>
<protein>
    <recommendedName>
        <fullName evidence="4">Berberine/berberine-like domain-containing protein</fullName>
    </recommendedName>
</protein>